<dbReference type="AlphaFoldDB" id="A0A5A7N6R6"/>
<name>A0A5A7N6R6_9PROT</name>
<proteinExistence type="predicted"/>
<evidence type="ECO:0000313" key="1">
    <source>
        <dbReference type="EMBL" id="GER03434.1"/>
    </source>
</evidence>
<sequence>MHKARFRPYMFGQIGEKSDDIMFYFGLDLVDPRHLEPAALPHGFCRFRGMMPSAACASQAWASISNQMPNLLSADHRAVISGRE</sequence>
<keyword evidence="2" id="KW-1185">Reference proteome</keyword>
<gene>
    <name evidence="1" type="ORF">JCM17846_11160</name>
</gene>
<organism evidence="1 2">
    <name type="scientific">Iodidimonas nitroreducens</name>
    <dbReference type="NCBI Taxonomy" id="1236968"/>
    <lineage>
        <taxon>Bacteria</taxon>
        <taxon>Pseudomonadati</taxon>
        <taxon>Pseudomonadota</taxon>
        <taxon>Alphaproteobacteria</taxon>
        <taxon>Iodidimonadales</taxon>
        <taxon>Iodidimonadaceae</taxon>
        <taxon>Iodidimonas</taxon>
    </lineage>
</organism>
<comment type="caution">
    <text evidence="1">The sequence shown here is derived from an EMBL/GenBank/DDBJ whole genome shotgun (WGS) entry which is preliminary data.</text>
</comment>
<dbReference type="Proteomes" id="UP000324996">
    <property type="component" value="Unassembled WGS sequence"/>
</dbReference>
<dbReference type="EMBL" id="BKCN01000004">
    <property type="protein sequence ID" value="GER03434.1"/>
    <property type="molecule type" value="Genomic_DNA"/>
</dbReference>
<evidence type="ECO:0000313" key="2">
    <source>
        <dbReference type="Proteomes" id="UP000324996"/>
    </source>
</evidence>
<protein>
    <submittedName>
        <fullName evidence="1">Uncharacterized protein</fullName>
    </submittedName>
</protein>
<reference evidence="1 2" key="1">
    <citation type="submission" date="2019-09" db="EMBL/GenBank/DDBJ databases">
        <title>NBRP : Genome information of microbial organism related human and environment.</title>
        <authorList>
            <person name="Hattori M."/>
            <person name="Oshima K."/>
            <person name="Inaba H."/>
            <person name="Suda W."/>
            <person name="Sakamoto M."/>
            <person name="Iino T."/>
            <person name="Kitahara M."/>
            <person name="Oshida Y."/>
            <person name="Iida T."/>
            <person name="Kudo T."/>
            <person name="Itoh T."/>
            <person name="Ohkuma M."/>
        </authorList>
    </citation>
    <scope>NUCLEOTIDE SEQUENCE [LARGE SCALE GENOMIC DNA]</scope>
    <source>
        <strain evidence="1 2">Q-1</strain>
    </source>
</reference>
<accession>A0A5A7N6R6</accession>